<keyword evidence="1" id="KW-0472">Membrane</keyword>
<sequence length="69" mass="8197">MNNLSAWFSALSTKNRIEYAVSLLWAITIPFFVVPYGGEAGGPLEHFLWWGIFPLLLYWGQRFWVRKWF</sequence>
<name>A0ABR9DBY1_9GAMM</name>
<proteinExistence type="predicted"/>
<organism evidence="2 3">
    <name type="scientific">Methylomonas fluvii</name>
    <dbReference type="NCBI Taxonomy" id="1854564"/>
    <lineage>
        <taxon>Bacteria</taxon>
        <taxon>Pseudomonadati</taxon>
        <taxon>Pseudomonadota</taxon>
        <taxon>Gammaproteobacteria</taxon>
        <taxon>Methylococcales</taxon>
        <taxon>Methylococcaceae</taxon>
        <taxon>Methylomonas</taxon>
    </lineage>
</organism>
<dbReference type="Proteomes" id="UP000641152">
    <property type="component" value="Unassembled WGS sequence"/>
</dbReference>
<keyword evidence="1" id="KW-1133">Transmembrane helix</keyword>
<accession>A0ABR9DBY1</accession>
<comment type="caution">
    <text evidence="2">The sequence shown here is derived from an EMBL/GenBank/DDBJ whole genome shotgun (WGS) entry which is preliminary data.</text>
</comment>
<feature type="transmembrane region" description="Helical" evidence="1">
    <location>
        <begin position="47"/>
        <end position="65"/>
    </location>
</feature>
<evidence type="ECO:0000313" key="2">
    <source>
        <dbReference type="EMBL" id="MBD9360568.1"/>
    </source>
</evidence>
<evidence type="ECO:0000313" key="3">
    <source>
        <dbReference type="Proteomes" id="UP000641152"/>
    </source>
</evidence>
<keyword evidence="1" id="KW-0812">Transmembrane</keyword>
<reference evidence="2 3" key="1">
    <citation type="submission" date="2020-09" db="EMBL/GenBank/DDBJ databases">
        <title>Methylomonas albis sp. nov. and Methylomonas fluvii sp. nov.: Two cold-adapted methanotrophs from the River Elbe and an amended description of Methylovulum psychrotolerans strain Eb1.</title>
        <authorList>
            <person name="Bussmann I.K."/>
            <person name="Klings K.-W."/>
            <person name="Warnstedt J."/>
            <person name="Hoppert M."/>
            <person name="Saborowski A."/>
            <person name="Horn F."/>
            <person name="Liebner S."/>
        </authorList>
    </citation>
    <scope>NUCLEOTIDE SEQUENCE [LARGE SCALE GENOMIC DNA]</scope>
    <source>
        <strain evidence="2 3">EbB</strain>
    </source>
</reference>
<keyword evidence="3" id="KW-1185">Reference proteome</keyword>
<gene>
    <name evidence="2" type="ORF">EBB_08470</name>
</gene>
<dbReference type="EMBL" id="JACXST010000001">
    <property type="protein sequence ID" value="MBD9360568.1"/>
    <property type="molecule type" value="Genomic_DNA"/>
</dbReference>
<feature type="transmembrane region" description="Helical" evidence="1">
    <location>
        <begin position="17"/>
        <end position="35"/>
    </location>
</feature>
<dbReference type="RefSeq" id="WP_192393299.1">
    <property type="nucleotide sequence ID" value="NZ_CAJHIU010000001.1"/>
</dbReference>
<evidence type="ECO:0000256" key="1">
    <source>
        <dbReference type="SAM" id="Phobius"/>
    </source>
</evidence>
<protein>
    <submittedName>
        <fullName evidence="2">Uncharacterized protein</fullName>
    </submittedName>
</protein>